<evidence type="ECO:0000256" key="1">
    <source>
        <dbReference type="SAM" id="MobiDB-lite"/>
    </source>
</evidence>
<evidence type="ECO:0000259" key="2">
    <source>
        <dbReference type="Pfam" id="PF03466"/>
    </source>
</evidence>
<dbReference type="Gene3D" id="3.40.190.10">
    <property type="entry name" value="Periplasmic binding protein-like II"/>
    <property type="match status" value="1"/>
</dbReference>
<keyword evidence="3" id="KW-1185">Reference proteome</keyword>
<dbReference type="WBParaSite" id="GPLIN_001597100">
    <property type="protein sequence ID" value="GPLIN_001597100"/>
    <property type="gene ID" value="GPLIN_001597100"/>
</dbReference>
<feature type="region of interest" description="Disordered" evidence="1">
    <location>
        <begin position="180"/>
        <end position="204"/>
    </location>
</feature>
<proteinExistence type="predicted"/>
<sequence length="204" mass="22410">FTYPVPPERLDVFSQFLVPANCRPRHHRNIETTEMMLQLVAAGRGVSAIPDWLVRREAAALGVRAVRIGHSGGSTYMHVENSSSAWLADDTASKIKAEARAFCLRMINEFYGIGYTPAWHSDLDSLLKAAPENWFSNGERGGFLLVRDDAGHIIASGGHANWATSHPIFMPMQQQLTPFASGEAKDTASSAGSHIRHQEERIAA</sequence>
<reference evidence="3" key="1">
    <citation type="submission" date="2014-05" db="EMBL/GenBank/DDBJ databases">
        <title>The genome and life-stage specific transcriptomes of Globodera pallida elucidate key aspects of plant parasitism by a cyst nematode.</title>
        <authorList>
            <person name="Cotton J.A."/>
            <person name="Lilley C.J."/>
            <person name="Jones L.M."/>
            <person name="Kikuchi T."/>
            <person name="Reid A.J."/>
            <person name="Thorpe P."/>
            <person name="Tsai I.J."/>
            <person name="Beasley H."/>
            <person name="Blok V."/>
            <person name="Cock P.J.A."/>
            <person name="Van den Akker S.E."/>
            <person name="Holroyd N."/>
            <person name="Hunt M."/>
            <person name="Mantelin S."/>
            <person name="Naghra H."/>
            <person name="Pain A."/>
            <person name="Palomares-Rius J.E."/>
            <person name="Zarowiecki M."/>
            <person name="Berriman M."/>
            <person name="Jones J.T."/>
            <person name="Urwin P.E."/>
        </authorList>
    </citation>
    <scope>NUCLEOTIDE SEQUENCE [LARGE SCALE GENOMIC DNA]</scope>
    <source>
        <strain evidence="3">Lindley</strain>
    </source>
</reference>
<dbReference type="SUPFAM" id="SSF53850">
    <property type="entry name" value="Periplasmic binding protein-like II"/>
    <property type="match status" value="1"/>
</dbReference>
<dbReference type="InterPro" id="IPR005119">
    <property type="entry name" value="LysR_subst-bd"/>
</dbReference>
<feature type="domain" description="LysR substrate-binding" evidence="2">
    <location>
        <begin position="4"/>
        <end position="70"/>
    </location>
</feature>
<reference evidence="4" key="2">
    <citation type="submission" date="2016-06" db="UniProtKB">
        <authorList>
            <consortium name="WormBaseParasite"/>
        </authorList>
    </citation>
    <scope>IDENTIFICATION</scope>
</reference>
<dbReference type="AlphaFoldDB" id="A0A183CSW3"/>
<dbReference type="Pfam" id="PF03466">
    <property type="entry name" value="LysR_substrate"/>
    <property type="match status" value="1"/>
</dbReference>
<evidence type="ECO:0000313" key="3">
    <source>
        <dbReference type="Proteomes" id="UP000050741"/>
    </source>
</evidence>
<dbReference type="Proteomes" id="UP000050741">
    <property type="component" value="Unassembled WGS sequence"/>
</dbReference>
<protein>
    <submittedName>
        <fullName evidence="4">LysR_substrate domain-containing protein</fullName>
    </submittedName>
</protein>
<organism evidence="3 4">
    <name type="scientific">Globodera pallida</name>
    <name type="common">Potato cyst nematode worm</name>
    <name type="synonym">Heterodera pallida</name>
    <dbReference type="NCBI Taxonomy" id="36090"/>
    <lineage>
        <taxon>Eukaryota</taxon>
        <taxon>Metazoa</taxon>
        <taxon>Ecdysozoa</taxon>
        <taxon>Nematoda</taxon>
        <taxon>Chromadorea</taxon>
        <taxon>Rhabditida</taxon>
        <taxon>Tylenchina</taxon>
        <taxon>Tylenchomorpha</taxon>
        <taxon>Tylenchoidea</taxon>
        <taxon>Heteroderidae</taxon>
        <taxon>Heteroderinae</taxon>
        <taxon>Globodera</taxon>
    </lineage>
</organism>
<accession>A0A183CSW3</accession>
<name>A0A183CSW3_GLOPA</name>
<evidence type="ECO:0000313" key="4">
    <source>
        <dbReference type="WBParaSite" id="GPLIN_001597100"/>
    </source>
</evidence>